<evidence type="ECO:0000313" key="8">
    <source>
        <dbReference type="EMBL" id="KAG8186248.1"/>
    </source>
</evidence>
<dbReference type="GO" id="GO:0005576">
    <property type="term" value="C:extracellular region"/>
    <property type="evidence" value="ECO:0007669"/>
    <property type="project" value="UniProtKB-SubCell"/>
</dbReference>
<evidence type="ECO:0000256" key="6">
    <source>
        <dbReference type="SAM" id="MobiDB-lite"/>
    </source>
</evidence>
<dbReference type="PANTHER" id="PTHR20986:SF16">
    <property type="entry name" value="FMRFAMIDE-LIKE NEUROPEPTIDES 7"/>
    <property type="match status" value="1"/>
</dbReference>
<keyword evidence="5" id="KW-0527">Neuropeptide</keyword>
<feature type="compositionally biased region" description="Low complexity" evidence="6">
    <location>
        <begin position="53"/>
        <end position="69"/>
    </location>
</feature>
<proteinExistence type="inferred from homology"/>
<reference evidence="8 9" key="1">
    <citation type="journal article" date="2022" name="Nat. Ecol. Evol.">
        <title>A masculinizing supergene underlies an exaggerated male reproductive morph in a spider.</title>
        <authorList>
            <person name="Hendrickx F."/>
            <person name="De Corte Z."/>
            <person name="Sonet G."/>
            <person name="Van Belleghem S.M."/>
            <person name="Kostlbacher S."/>
            <person name="Vangestel C."/>
        </authorList>
    </citation>
    <scope>NUCLEOTIDE SEQUENCE [LARGE SCALE GENOMIC DNA]</scope>
    <source>
        <strain evidence="8">W744_W776</strain>
    </source>
</reference>
<dbReference type="AlphaFoldDB" id="A0AAV6URI4"/>
<keyword evidence="3" id="KW-0964">Secreted</keyword>
<dbReference type="Proteomes" id="UP000827092">
    <property type="component" value="Unassembled WGS sequence"/>
</dbReference>
<protein>
    <submittedName>
        <fullName evidence="8">Uncharacterized protein</fullName>
    </submittedName>
</protein>
<keyword evidence="7" id="KW-0732">Signal</keyword>
<accession>A0AAV6URI4</accession>
<comment type="subcellular location">
    <subcellularLocation>
        <location evidence="1">Secreted</location>
    </subcellularLocation>
</comment>
<feature type="region of interest" description="Disordered" evidence="6">
    <location>
        <begin position="524"/>
        <end position="596"/>
    </location>
</feature>
<feature type="region of interest" description="Disordered" evidence="6">
    <location>
        <begin position="271"/>
        <end position="299"/>
    </location>
</feature>
<evidence type="ECO:0000256" key="5">
    <source>
        <dbReference type="ARBA" id="ARBA00023320"/>
    </source>
</evidence>
<name>A0AAV6URI4_9ARAC</name>
<sequence>MKPRPKTFAPCHCMKMGLLMRFLFLTFVGRAVAFAVSIASPETSNTTRASLTNGNSGAESNNSNSRTSRSVLFESNASPQVSDGAYLEEGNEGDEFFMESTDEEVDKRSIPMMRFGRSGASVIPSVRFGRSDESVIPGIRFGRSGSSAIPAMRFGKSQSSVIPSIRFGRSESSVIPSIRFGRSESSVIPSIRFGRSDASMIPTVRFGRSESSAIPSMRFGRSGYSAIPTMRFGRSSSSAIPAMRFGRSGSSVIPSIRFGRSSESMIPSVRYGRTDNSMIPSPRFGRSFQNTQSSDEDNEFEDLDSIAEHEDQNSDSNESEMDSNETGLNFINRNTKRESNESLIPQIRYGRSALKAKITKEVKPQYFSVPNIRPGRSSKDYLNTPEETNEPYISDVQGFLGLFGAFRRSDDAVMSDSQNLQDMELGKKVEDFLLDANADNAYKNLEKQSLLSNQDTLYVIPYPRPGKRQLKMYPSTQKNIENTKGMSSQSVSKVNKIADFLVPYPRPGKKLEGALPLNYAKSQKTASVLPYPRPGRSKEMLPYPRPGKSTISLPYPRPGRSPNDVGPMIPYPRYGKSKYSFDSQSENKKSAQDHDPTYLLNPLLSEKIGNFKKHNPQEINNNPIFMLPYPRPGRDI</sequence>
<organism evidence="8 9">
    <name type="scientific">Oedothorax gibbosus</name>
    <dbReference type="NCBI Taxonomy" id="931172"/>
    <lineage>
        <taxon>Eukaryota</taxon>
        <taxon>Metazoa</taxon>
        <taxon>Ecdysozoa</taxon>
        <taxon>Arthropoda</taxon>
        <taxon>Chelicerata</taxon>
        <taxon>Arachnida</taxon>
        <taxon>Araneae</taxon>
        <taxon>Araneomorphae</taxon>
        <taxon>Entelegynae</taxon>
        <taxon>Araneoidea</taxon>
        <taxon>Linyphiidae</taxon>
        <taxon>Erigoninae</taxon>
        <taxon>Oedothorax</taxon>
    </lineage>
</organism>
<keyword evidence="9" id="KW-1185">Reference proteome</keyword>
<feature type="signal peptide" evidence="7">
    <location>
        <begin position="1"/>
        <end position="33"/>
    </location>
</feature>
<dbReference type="PANTHER" id="PTHR20986">
    <property type="entry name" value="FMRFAMIDE-RELATED PEPTIDES"/>
    <property type="match status" value="1"/>
</dbReference>
<evidence type="ECO:0000256" key="3">
    <source>
        <dbReference type="ARBA" id="ARBA00022525"/>
    </source>
</evidence>
<evidence type="ECO:0000256" key="1">
    <source>
        <dbReference type="ARBA" id="ARBA00004613"/>
    </source>
</evidence>
<feature type="region of interest" description="Disordered" evidence="6">
    <location>
        <begin position="44"/>
        <end position="69"/>
    </location>
</feature>
<comment type="caution">
    <text evidence="8">The sequence shown here is derived from an EMBL/GenBank/DDBJ whole genome shotgun (WGS) entry which is preliminary data.</text>
</comment>
<dbReference type="EMBL" id="JAFNEN010000308">
    <property type="protein sequence ID" value="KAG8186248.1"/>
    <property type="molecule type" value="Genomic_DNA"/>
</dbReference>
<feature type="compositionally biased region" description="Basic and acidic residues" evidence="6">
    <location>
        <begin position="585"/>
        <end position="596"/>
    </location>
</feature>
<evidence type="ECO:0000256" key="7">
    <source>
        <dbReference type="SAM" id="SignalP"/>
    </source>
</evidence>
<keyword evidence="4" id="KW-0027">Amidation</keyword>
<evidence type="ECO:0000313" key="9">
    <source>
        <dbReference type="Proteomes" id="UP000827092"/>
    </source>
</evidence>
<evidence type="ECO:0000256" key="2">
    <source>
        <dbReference type="ARBA" id="ARBA00006356"/>
    </source>
</evidence>
<dbReference type="GO" id="GO:0007218">
    <property type="term" value="P:neuropeptide signaling pathway"/>
    <property type="evidence" value="ECO:0007669"/>
    <property type="project" value="UniProtKB-KW"/>
</dbReference>
<comment type="similarity">
    <text evidence="2">Belongs to the FARP (FMRFamide related peptide) family.</text>
</comment>
<dbReference type="InterPro" id="IPR051041">
    <property type="entry name" value="FMRFamide-related_np"/>
</dbReference>
<feature type="chain" id="PRO_5043451045" evidence="7">
    <location>
        <begin position="34"/>
        <end position="636"/>
    </location>
</feature>
<gene>
    <name evidence="8" type="ORF">JTE90_004225</name>
</gene>
<evidence type="ECO:0000256" key="4">
    <source>
        <dbReference type="ARBA" id="ARBA00022815"/>
    </source>
</evidence>